<dbReference type="EnsemblBacteria" id="CAL44223">
    <property type="protein sequence ID" value="CAL44223"/>
    <property type="gene ID" value="FP2162"/>
</dbReference>
<reference evidence="2 3" key="1">
    <citation type="journal article" date="2007" name="Nat. Biotechnol.">
        <title>Complete genome sequence of the fish pathogen Flavobacterium psychrophilum.</title>
        <authorList>
            <person name="Duchaud E."/>
            <person name="Boussaha M."/>
            <person name="Loux V."/>
            <person name="Bernardet J.F."/>
            <person name="Michel C."/>
            <person name="Kerouault B."/>
            <person name="Mondot S."/>
            <person name="Nicolas P."/>
            <person name="Bossy R."/>
            <person name="Caron C."/>
            <person name="Bessieres P."/>
            <person name="Gibrat J.F."/>
            <person name="Claverol S."/>
            <person name="Dumetz F."/>
            <person name="Le Henaff M."/>
            <person name="Benmansour A."/>
        </authorList>
    </citation>
    <scope>NUCLEOTIDE SEQUENCE [LARGE SCALE GENOMIC DNA]</scope>
    <source>
        <strain evidence="3">ATCC 49511 / DSM 21280 / CIP 103535 / JIP02/86</strain>
    </source>
</reference>
<dbReference type="GeneID" id="66551653"/>
<evidence type="ECO:0000313" key="2">
    <source>
        <dbReference type="EMBL" id="CAL44223.1"/>
    </source>
</evidence>
<dbReference type="EMBL" id="AM398681">
    <property type="protein sequence ID" value="CAL44223.1"/>
    <property type="molecule type" value="Genomic_DNA"/>
</dbReference>
<keyword evidence="3" id="KW-1185">Reference proteome</keyword>
<protein>
    <submittedName>
        <fullName evidence="2">Uncharacterized protein</fullName>
    </submittedName>
</protein>
<dbReference type="KEGG" id="fps:FP2162"/>
<dbReference type="HOGENOM" id="CLU_688408_0_0_10"/>
<dbReference type="OrthoDB" id="1147123at2"/>
<evidence type="ECO:0000313" key="3">
    <source>
        <dbReference type="Proteomes" id="UP000006394"/>
    </source>
</evidence>
<organism evidence="2 3">
    <name type="scientific">Flavobacterium psychrophilum (strain ATCC 49511 / DSM 21280 / CIP 103535 / JIP02/86)</name>
    <dbReference type="NCBI Taxonomy" id="402612"/>
    <lineage>
        <taxon>Bacteria</taxon>
        <taxon>Pseudomonadati</taxon>
        <taxon>Bacteroidota</taxon>
        <taxon>Flavobacteriia</taxon>
        <taxon>Flavobacteriales</taxon>
        <taxon>Flavobacteriaceae</taxon>
        <taxon>Flavobacterium</taxon>
    </lineage>
</organism>
<keyword evidence="1" id="KW-0732">Signal</keyword>
<dbReference type="Gene3D" id="3.90.930.1">
    <property type="match status" value="1"/>
</dbReference>
<dbReference type="Proteomes" id="UP000006394">
    <property type="component" value="Chromosome"/>
</dbReference>
<accession>A6H1J9</accession>
<proteinExistence type="predicted"/>
<gene>
    <name evidence="2" type="ordered locus">FP2162</name>
</gene>
<feature type="signal peptide" evidence="1">
    <location>
        <begin position="1"/>
        <end position="19"/>
    </location>
</feature>
<dbReference type="PATRIC" id="fig|402612.5.peg.2196"/>
<dbReference type="STRING" id="402612.FP2162"/>
<feature type="chain" id="PRO_5002697997" evidence="1">
    <location>
        <begin position="20"/>
        <end position="400"/>
    </location>
</feature>
<dbReference type="RefSeq" id="WP_011964259.1">
    <property type="nucleotide sequence ID" value="NC_009613.3"/>
</dbReference>
<evidence type="ECO:0000256" key="1">
    <source>
        <dbReference type="SAM" id="SignalP"/>
    </source>
</evidence>
<sequence>MKKNILLLFFIVFSQYSFSQDKYSYLPFPNDKQISEIKFIYENGNFWQKKKYFYSSENKIDKIEKLNSFDILISTKKYEYDNQNRIIQINELNTFNFPIKKNIYKYFEDKYVVTLYDKYEKIIGTETYDLQNRINEHLTYKVTEKSYRYVWKYIYENPLDYDYYRYAPDNTLEETQTLRHNKINETETQTLDEKGNIVAIEKSLFNTDKQVISVTSYSFENKIIGQTIFKYNQYKKLISRVSTGENNEYEDKITFEYDKKNRLIRETNYGREILKAKPKFQSESVFIYDENNNLIETHNFNNYTGKKMLGSKEFYDKERRLTRKNEYYLGKISKVTIYENGLEILETRYNDDGTIFDIAKNEYDNKGNLITVTVTNSDNSLKEKFGYKYDETGMKTMVEY</sequence>
<dbReference type="AlphaFoldDB" id="A6H1J9"/>
<name>A6H1J9_FLAPJ</name>